<dbReference type="EMBL" id="JBBKZS010000002">
    <property type="protein sequence ID" value="MEJ8854080.1"/>
    <property type="molecule type" value="Genomic_DNA"/>
</dbReference>
<feature type="domain" description="Histidine kinase" evidence="7">
    <location>
        <begin position="570"/>
        <end position="794"/>
    </location>
</feature>
<dbReference type="InterPro" id="IPR003594">
    <property type="entry name" value="HATPase_dom"/>
</dbReference>
<dbReference type="SMART" id="SM00086">
    <property type="entry name" value="PAC"/>
    <property type="match status" value="3"/>
</dbReference>
<dbReference type="RefSeq" id="WP_340334169.1">
    <property type="nucleotide sequence ID" value="NZ_JBBKZS010000002.1"/>
</dbReference>
<dbReference type="InterPro" id="IPR001789">
    <property type="entry name" value="Sig_transdc_resp-reg_receiver"/>
</dbReference>
<dbReference type="SUPFAM" id="SSF47384">
    <property type="entry name" value="Homodimeric domain of signal transducing histidine kinase"/>
    <property type="match status" value="1"/>
</dbReference>
<feature type="domain" description="PAC" evidence="10">
    <location>
        <begin position="374"/>
        <end position="428"/>
    </location>
</feature>
<keyword evidence="12" id="KW-1185">Reference proteome</keyword>
<evidence type="ECO:0000313" key="11">
    <source>
        <dbReference type="EMBL" id="MEJ8854080.1"/>
    </source>
</evidence>
<reference evidence="11 12" key="1">
    <citation type="submission" date="2024-03" db="EMBL/GenBank/DDBJ databases">
        <title>Novel species of the genus Variovorax.</title>
        <authorList>
            <person name="Liu Q."/>
            <person name="Xin Y.-H."/>
        </authorList>
    </citation>
    <scope>NUCLEOTIDE SEQUENCE [LARGE SCALE GENOMIC DNA]</scope>
    <source>
        <strain evidence="11 12">KACC 18901</strain>
    </source>
</reference>
<dbReference type="EC" id="2.7.13.3" evidence="2"/>
<dbReference type="Pfam" id="PF00989">
    <property type="entry name" value="PAS"/>
    <property type="match status" value="1"/>
</dbReference>
<feature type="domain" description="Response regulatory" evidence="8">
    <location>
        <begin position="820"/>
        <end position="935"/>
    </location>
</feature>
<dbReference type="InterPro" id="IPR003661">
    <property type="entry name" value="HisK_dim/P_dom"/>
</dbReference>
<comment type="catalytic activity">
    <reaction evidence="1">
        <text>ATP + protein L-histidine = ADP + protein N-phospho-L-histidine.</text>
        <dbReference type="EC" id="2.7.13.3"/>
    </reaction>
</comment>
<dbReference type="SUPFAM" id="SSF55874">
    <property type="entry name" value="ATPase domain of HSP90 chaperone/DNA topoisomerase II/histidine kinase"/>
    <property type="match status" value="1"/>
</dbReference>
<dbReference type="PANTHER" id="PTHR43304:SF1">
    <property type="entry name" value="PAC DOMAIN-CONTAINING PROTEIN"/>
    <property type="match status" value="1"/>
</dbReference>
<dbReference type="PROSITE" id="PS50112">
    <property type="entry name" value="PAS"/>
    <property type="match status" value="2"/>
</dbReference>
<dbReference type="Gene3D" id="3.30.565.10">
    <property type="entry name" value="Histidine kinase-like ATPase, C-terminal domain"/>
    <property type="match status" value="1"/>
</dbReference>
<dbReference type="InterPro" id="IPR036097">
    <property type="entry name" value="HisK_dim/P_sf"/>
</dbReference>
<dbReference type="SMART" id="SM00388">
    <property type="entry name" value="HisKA"/>
    <property type="match status" value="1"/>
</dbReference>
<evidence type="ECO:0000256" key="1">
    <source>
        <dbReference type="ARBA" id="ARBA00000085"/>
    </source>
</evidence>
<organism evidence="11 12">
    <name type="scientific">Variovorax robiniae</name>
    <dbReference type="NCBI Taxonomy" id="1836199"/>
    <lineage>
        <taxon>Bacteria</taxon>
        <taxon>Pseudomonadati</taxon>
        <taxon>Pseudomonadota</taxon>
        <taxon>Betaproteobacteria</taxon>
        <taxon>Burkholderiales</taxon>
        <taxon>Comamonadaceae</taxon>
        <taxon>Variovorax</taxon>
    </lineage>
</organism>
<name>A0ABU8X2P0_9BURK</name>
<dbReference type="InterPro" id="IPR011006">
    <property type="entry name" value="CheY-like_superfamily"/>
</dbReference>
<dbReference type="InterPro" id="IPR000700">
    <property type="entry name" value="PAS-assoc_C"/>
</dbReference>
<dbReference type="PRINTS" id="PR00344">
    <property type="entry name" value="BCTRLSENSOR"/>
</dbReference>
<sequence length="941" mass="103715">MSAFEQAGEWPACGGECAGLIRKLGPDSTPLGAPDGWPRALRSIVDVLLRSSAEMAVYWGPDYIALYNDTHARTIGNKHPGNLGRPAVEYSKELWDELKPGFDQVFHRGACASGRDRHFTLDRRGALEPSYFDYAWSPVFDDDGRIGGVLCITTETTERVRATQALSASEKKARERGEQLQMAQEAGGIGVFSLDIESDTLRVSSELCRIFGMPVHEEYPYDAFGRLCMGQDDPIATRAMRVEGSVPLEAEYPIRRANDGAPRWIHRRCQFVRDGAGKPVLMRGVVQDITDRKQAEATLRQSEARFRVLARAMSNQVWTATADGRLDWASESMSAYSGLSLEDLLGDGWSRIVHPDDLPRAWSWRQALATRTAYENEARLRRHDGTWRWHLSRVQPADESDGLDPSVRWVGINTDIDDQKSAQHRLAQSVAERTRDRDRLWQLSADIMLMADARGRIVAVNPAWQALLGWREAQLLGRPFLRLLHPGDVATAVAELRRLRAGRTNSRLEHSHMENRVRHLDGSYRIVSWTAVPDAQLLHAVGRDVTALRESEARLRQSQKMEAIGQLTGGIAHDFNNLLQGITGPIELMRRRMALGRTEGMERYMDAAAQSARRAASLIQRLLAFSRRQTLDPRPMNVNELIESMDELLRRTLGEQVRLSITPDAATGAAFGDAAQLESAILNLAINARDAMPYGGELRIGTSAVLLDEAQAQRLDLAPGRYCTISVADSGAGMTPEVLAKAFDPFFTTKPIGQGTGLGLSMVYGFAQQSHGLVQIQSQPGVGTTVTLYLPRAPAGERAPRASIACVPGDAALPQGQGEVVLVVEDDPAVRLLVLDVLNEMGYRTLRAEDGTGAIPILQSAARIDLLVSDVGLPGINGRQLAEIARGLRPGLPVVFMTGYAEHVRTRAEFLAPGMQMIAKPFTVEDFASLVQQAMRDRPVE</sequence>
<dbReference type="InterPro" id="IPR036890">
    <property type="entry name" value="HATPase_C_sf"/>
</dbReference>
<dbReference type="InterPro" id="IPR005467">
    <property type="entry name" value="His_kinase_dom"/>
</dbReference>
<evidence type="ECO:0000256" key="6">
    <source>
        <dbReference type="PROSITE-ProRule" id="PRU00169"/>
    </source>
</evidence>
<dbReference type="SMART" id="SM00387">
    <property type="entry name" value="HATPase_c"/>
    <property type="match status" value="1"/>
</dbReference>
<dbReference type="InterPro" id="IPR013655">
    <property type="entry name" value="PAS_fold_3"/>
</dbReference>
<evidence type="ECO:0000259" key="10">
    <source>
        <dbReference type="PROSITE" id="PS50113"/>
    </source>
</evidence>
<evidence type="ECO:0000259" key="8">
    <source>
        <dbReference type="PROSITE" id="PS50110"/>
    </source>
</evidence>
<gene>
    <name evidence="11" type="ORF">WKW79_05845</name>
</gene>
<dbReference type="PROSITE" id="PS50113">
    <property type="entry name" value="PAC"/>
    <property type="match status" value="2"/>
</dbReference>
<dbReference type="SMART" id="SM00448">
    <property type="entry name" value="REC"/>
    <property type="match status" value="1"/>
</dbReference>
<dbReference type="InterPro" id="IPR035965">
    <property type="entry name" value="PAS-like_dom_sf"/>
</dbReference>
<dbReference type="Pfam" id="PF02518">
    <property type="entry name" value="HATPase_c"/>
    <property type="match status" value="1"/>
</dbReference>
<evidence type="ECO:0000313" key="12">
    <source>
        <dbReference type="Proteomes" id="UP001367030"/>
    </source>
</evidence>
<dbReference type="InterPro" id="IPR004358">
    <property type="entry name" value="Sig_transdc_His_kin-like_C"/>
</dbReference>
<dbReference type="SMART" id="SM00091">
    <property type="entry name" value="PAS"/>
    <property type="match status" value="3"/>
</dbReference>
<evidence type="ECO:0000256" key="5">
    <source>
        <dbReference type="ARBA" id="ARBA00022777"/>
    </source>
</evidence>
<dbReference type="InterPro" id="IPR000014">
    <property type="entry name" value="PAS"/>
</dbReference>
<proteinExistence type="predicted"/>
<feature type="domain" description="PAS" evidence="9">
    <location>
        <begin position="448"/>
        <end position="503"/>
    </location>
</feature>
<feature type="domain" description="PAS" evidence="9">
    <location>
        <begin position="302"/>
        <end position="357"/>
    </location>
</feature>
<feature type="domain" description="PAC" evidence="10">
    <location>
        <begin position="248"/>
        <end position="301"/>
    </location>
</feature>
<dbReference type="PROSITE" id="PS50109">
    <property type="entry name" value="HIS_KIN"/>
    <property type="match status" value="1"/>
</dbReference>
<dbReference type="SUPFAM" id="SSF55785">
    <property type="entry name" value="PYP-like sensor domain (PAS domain)"/>
    <property type="match status" value="4"/>
</dbReference>
<dbReference type="Gene3D" id="1.10.287.130">
    <property type="match status" value="1"/>
</dbReference>
<evidence type="ECO:0000256" key="2">
    <source>
        <dbReference type="ARBA" id="ARBA00012438"/>
    </source>
</evidence>
<dbReference type="Pfam" id="PF00072">
    <property type="entry name" value="Response_reg"/>
    <property type="match status" value="1"/>
</dbReference>
<dbReference type="PANTHER" id="PTHR43304">
    <property type="entry name" value="PHYTOCHROME-LIKE PROTEIN CPH1"/>
    <property type="match status" value="1"/>
</dbReference>
<keyword evidence="5" id="KW-0418">Kinase</keyword>
<evidence type="ECO:0000256" key="4">
    <source>
        <dbReference type="ARBA" id="ARBA00022679"/>
    </source>
</evidence>
<dbReference type="PROSITE" id="PS50110">
    <property type="entry name" value="RESPONSE_REGULATORY"/>
    <property type="match status" value="1"/>
</dbReference>
<keyword evidence="3 6" id="KW-0597">Phosphoprotein</keyword>
<dbReference type="CDD" id="cd00130">
    <property type="entry name" value="PAS"/>
    <property type="match status" value="3"/>
</dbReference>
<dbReference type="Gene3D" id="3.40.50.2300">
    <property type="match status" value="1"/>
</dbReference>
<dbReference type="Pfam" id="PF08447">
    <property type="entry name" value="PAS_3"/>
    <property type="match status" value="2"/>
</dbReference>
<dbReference type="SUPFAM" id="SSF52172">
    <property type="entry name" value="CheY-like"/>
    <property type="match status" value="1"/>
</dbReference>
<evidence type="ECO:0000259" key="7">
    <source>
        <dbReference type="PROSITE" id="PS50109"/>
    </source>
</evidence>
<dbReference type="NCBIfam" id="TIGR00229">
    <property type="entry name" value="sensory_box"/>
    <property type="match status" value="2"/>
</dbReference>
<evidence type="ECO:0000259" key="9">
    <source>
        <dbReference type="PROSITE" id="PS50112"/>
    </source>
</evidence>
<accession>A0ABU8X2P0</accession>
<dbReference type="InterPro" id="IPR001610">
    <property type="entry name" value="PAC"/>
</dbReference>
<dbReference type="InterPro" id="IPR013767">
    <property type="entry name" value="PAS_fold"/>
</dbReference>
<comment type="caution">
    <text evidence="11">The sequence shown here is derived from an EMBL/GenBank/DDBJ whole genome shotgun (WGS) entry which is preliminary data.</text>
</comment>
<dbReference type="Pfam" id="PF00512">
    <property type="entry name" value="HisKA"/>
    <property type="match status" value="1"/>
</dbReference>
<protein>
    <recommendedName>
        <fullName evidence="2">histidine kinase</fullName>
        <ecNumber evidence="2">2.7.13.3</ecNumber>
    </recommendedName>
</protein>
<dbReference type="InterPro" id="IPR052162">
    <property type="entry name" value="Sensor_kinase/Photoreceptor"/>
</dbReference>
<evidence type="ECO:0000256" key="3">
    <source>
        <dbReference type="ARBA" id="ARBA00022553"/>
    </source>
</evidence>
<dbReference type="Gene3D" id="3.30.450.20">
    <property type="entry name" value="PAS domain"/>
    <property type="match status" value="4"/>
</dbReference>
<dbReference type="Proteomes" id="UP001367030">
    <property type="component" value="Unassembled WGS sequence"/>
</dbReference>
<dbReference type="Gene3D" id="2.10.70.100">
    <property type="match status" value="1"/>
</dbReference>
<keyword evidence="4" id="KW-0808">Transferase</keyword>
<feature type="modified residue" description="4-aspartylphosphate" evidence="6">
    <location>
        <position position="870"/>
    </location>
</feature>